<keyword evidence="2" id="KW-1185">Reference proteome</keyword>
<dbReference type="RefSeq" id="WP_099413497.1">
    <property type="nucleotide sequence ID" value="NZ_PDYH01000034.1"/>
</dbReference>
<reference evidence="1" key="1">
    <citation type="submission" date="2017-10" db="EMBL/GenBank/DDBJ databases">
        <title>Resolving the taxonomy of Roseburia spp., Eubacterium rectale and Agathobacter spp. through phylogenomic analysis.</title>
        <authorList>
            <person name="Sheridan P.O."/>
            <person name="Walker A.W."/>
            <person name="Duncan S.H."/>
            <person name="Scott K.P."/>
            <person name="Toole P.W.O."/>
            <person name="Luis P."/>
            <person name="Flint H.J."/>
        </authorList>
    </citation>
    <scope>NUCLEOTIDE SEQUENCE [LARGE SCALE GENOMIC DNA]</scope>
    <source>
        <strain evidence="1">JK10</strain>
    </source>
</reference>
<evidence type="ECO:0000313" key="2">
    <source>
        <dbReference type="Proteomes" id="UP000224317"/>
    </source>
</evidence>
<sequence>MYNPNEDEKKICDSIVRGLVKGKEDIYYERIEDAIFQMAYSIGGDYSENTLREVAKIIIGMNN</sequence>
<dbReference type="AlphaFoldDB" id="A0A2G3E918"/>
<protein>
    <submittedName>
        <fullName evidence="1">Uncharacterized protein</fullName>
    </submittedName>
</protein>
<evidence type="ECO:0000313" key="1">
    <source>
        <dbReference type="EMBL" id="PHU39786.1"/>
    </source>
</evidence>
<dbReference type="EMBL" id="PDYH01000034">
    <property type="protein sequence ID" value="PHU39786.1"/>
    <property type="molecule type" value="Genomic_DNA"/>
</dbReference>
<name>A0A2G3E918_9FIRM</name>
<proteinExistence type="predicted"/>
<dbReference type="Proteomes" id="UP000224317">
    <property type="component" value="Unassembled WGS sequence"/>
</dbReference>
<organism evidence="1 2">
    <name type="scientific">Pseudobutyrivibrio ruminis</name>
    <dbReference type="NCBI Taxonomy" id="46206"/>
    <lineage>
        <taxon>Bacteria</taxon>
        <taxon>Bacillati</taxon>
        <taxon>Bacillota</taxon>
        <taxon>Clostridia</taxon>
        <taxon>Lachnospirales</taxon>
        <taxon>Lachnospiraceae</taxon>
        <taxon>Pseudobutyrivibrio</taxon>
    </lineage>
</organism>
<accession>A0A2G3E918</accession>
<comment type="caution">
    <text evidence="1">The sequence shown here is derived from an EMBL/GenBank/DDBJ whole genome shotgun (WGS) entry which is preliminary data.</text>
</comment>
<gene>
    <name evidence="1" type="ORF">CSX00_09220</name>
</gene>